<feature type="coiled-coil region" evidence="1">
    <location>
        <begin position="54"/>
        <end position="81"/>
    </location>
</feature>
<dbReference type="EMBL" id="CP023671">
    <property type="protein sequence ID" value="AYE35427.1"/>
    <property type="molecule type" value="Genomic_DNA"/>
</dbReference>
<evidence type="ECO:0000313" key="2">
    <source>
        <dbReference type="EMBL" id="AYE35427.1"/>
    </source>
</evidence>
<dbReference type="AlphaFoldDB" id="A0A9N7PLG5"/>
<evidence type="ECO:0000256" key="1">
    <source>
        <dbReference type="SAM" id="Coils"/>
    </source>
</evidence>
<dbReference type="KEGG" id="csep:CP523_13880"/>
<evidence type="ECO:0008006" key="4">
    <source>
        <dbReference type="Google" id="ProtNLM"/>
    </source>
</evidence>
<dbReference type="RefSeq" id="WP_120140966.1">
    <property type="nucleotide sequence ID" value="NZ_CP023671.1"/>
</dbReference>
<dbReference type="InterPro" id="IPR011202">
    <property type="entry name" value="UCP014677"/>
</dbReference>
<name>A0A9N7PLG5_CLOSE</name>
<dbReference type="GeneID" id="303561772"/>
<dbReference type="Proteomes" id="UP000280586">
    <property type="component" value="Chromosome"/>
</dbReference>
<dbReference type="PIRSF" id="PIRSF014677">
    <property type="entry name" value="UCP014677"/>
    <property type="match status" value="1"/>
</dbReference>
<organism evidence="2 3">
    <name type="scientific">Clostridium septicum</name>
    <dbReference type="NCBI Taxonomy" id="1504"/>
    <lineage>
        <taxon>Bacteria</taxon>
        <taxon>Bacillati</taxon>
        <taxon>Bacillota</taxon>
        <taxon>Clostridia</taxon>
        <taxon>Eubacteriales</taxon>
        <taxon>Clostridiaceae</taxon>
        <taxon>Clostridium</taxon>
    </lineage>
</organism>
<gene>
    <name evidence="2" type="ORF">CP523_13880</name>
</gene>
<sequence>MNQNVEKKLEKLVSNFNKLPYLFIGPGLSMRYSDVPLESSLLKNIWLRINNYDEDGYEKYIKEVENNVKNLNNNQNQYYLNQKLATRIQQNFNDNFYNNNNFKEVVFTKDELHEILDNGYDPFKFYMAEQIKNFHILSYKNECKEISYIKRNNNKIAGIITTNYDNILEQLFKDFNVISGQDDILISNVNNIFNIFKIYGSVEYPNSIVITENDYDNFKSQFKYLSAKFLNIFIEHPIIFIGYEFEDLNIKCILKEIFKFLDINKIEKVKNNFIFIKIDSKEKSKIENKKFKFEDKEITLKQIIINDFYLFLQSLSNIKRPGSVKLIKEMQNMINNFITTTDNDNNVIIGNIIKTDITKEKLGMFFGKLDIVSNVGFNYYSITDIIEDIILDNKPRLINKKLITRTFKNIRSSAGKTYLPVYKYINKLNINVEDLPEDWKFIKSMDDIILTSNEIIYTKERKTYKCIKDIERDYGEHIPKQLSYIIYSVTKGNIEVEDLRAYLKERIIDDEFMKYYSTQIKKLAAMYDYMKYSSRI</sequence>
<protein>
    <recommendedName>
        <fullName evidence="4">SIR2-like domain-containing protein</fullName>
    </recommendedName>
</protein>
<proteinExistence type="predicted"/>
<accession>A0A9N7PLG5</accession>
<evidence type="ECO:0000313" key="3">
    <source>
        <dbReference type="Proteomes" id="UP000280586"/>
    </source>
</evidence>
<reference evidence="2 3" key="1">
    <citation type="submission" date="2017-09" db="EMBL/GenBank/DDBJ databases">
        <authorList>
            <person name="Thomas P."/>
            <person name="Seyboldt C."/>
        </authorList>
    </citation>
    <scope>NUCLEOTIDE SEQUENCE [LARGE SCALE GENOMIC DNA]</scope>
    <source>
        <strain evidence="2 3">DSM 7534</strain>
    </source>
</reference>
<dbReference type="Pfam" id="PF13289">
    <property type="entry name" value="SIR2_2"/>
    <property type="match status" value="1"/>
</dbReference>
<keyword evidence="1" id="KW-0175">Coiled coil</keyword>